<dbReference type="Ensembl" id="ENSLOCT00000002432.1">
    <property type="protein sequence ID" value="ENSLOCP00000002427.1"/>
    <property type="gene ID" value="ENSLOCG00000002088.1"/>
</dbReference>
<evidence type="ECO:0000313" key="7">
    <source>
        <dbReference type="Proteomes" id="UP000018468"/>
    </source>
</evidence>
<keyword evidence="2" id="KW-0812">Transmembrane</keyword>
<evidence type="ECO:0000256" key="2">
    <source>
        <dbReference type="SAM" id="Phobius"/>
    </source>
</evidence>
<feature type="transmembrane region" description="Helical" evidence="2">
    <location>
        <begin position="694"/>
        <end position="720"/>
    </location>
</feature>
<feature type="domain" description="CDCP1 third and sixth CUB" evidence="3">
    <location>
        <begin position="571"/>
        <end position="684"/>
    </location>
</feature>
<reference evidence="7" key="1">
    <citation type="submission" date="2011-12" db="EMBL/GenBank/DDBJ databases">
        <title>The Draft Genome of Lepisosteus oculatus.</title>
        <authorList>
            <consortium name="The Broad Institute Genome Assembly &amp; Analysis Group"/>
            <consortium name="Computational R&amp;D Group"/>
            <consortium name="and Sequencing Platform"/>
            <person name="Di Palma F."/>
            <person name="Alfoldi J."/>
            <person name="Johnson J."/>
            <person name="Berlin A."/>
            <person name="Gnerre S."/>
            <person name="Jaffe D."/>
            <person name="MacCallum I."/>
            <person name="Young S."/>
            <person name="Walker B.J."/>
            <person name="Lander E.S."/>
            <person name="Lindblad-Toh K."/>
        </authorList>
    </citation>
    <scope>NUCLEOTIDE SEQUENCE [LARGE SCALE GENOMIC DNA]</scope>
</reference>
<dbReference type="PANTHER" id="PTHR14477">
    <property type="entry name" value="CUB DOMAIN-CONTAINING PROTEIN 1"/>
    <property type="match status" value="1"/>
</dbReference>
<dbReference type="PANTHER" id="PTHR14477:SF1">
    <property type="entry name" value="CUB DOMAIN-CONTAINING PROTEIN 1"/>
    <property type="match status" value="1"/>
</dbReference>
<accession>W5M219</accession>
<dbReference type="OMA" id="IACETGR"/>
<evidence type="ECO:0000259" key="3">
    <source>
        <dbReference type="Pfam" id="PF23665"/>
    </source>
</evidence>
<dbReference type="Bgee" id="ENSLOCG00000002088">
    <property type="expression patterns" value="Expressed in zone of skin and 6 other cell types or tissues"/>
</dbReference>
<dbReference type="HOGENOM" id="CLU_007498_0_0_1"/>
<dbReference type="EMBL" id="AHAT01012303">
    <property type="status" value="NOT_ANNOTATED_CDS"/>
    <property type="molecule type" value="Genomic_DNA"/>
</dbReference>
<feature type="region of interest" description="Disordered" evidence="1">
    <location>
        <begin position="855"/>
        <end position="882"/>
    </location>
</feature>
<protein>
    <submittedName>
        <fullName evidence="6">CUB domain containing protein 1a</fullName>
    </submittedName>
</protein>
<dbReference type="FunCoup" id="W5M219">
    <property type="interactions" value="1062"/>
</dbReference>
<dbReference type="Proteomes" id="UP000018468">
    <property type="component" value="Linkage group LG11"/>
</dbReference>
<organism evidence="6 7">
    <name type="scientific">Lepisosteus oculatus</name>
    <name type="common">Spotted gar</name>
    <dbReference type="NCBI Taxonomy" id="7918"/>
    <lineage>
        <taxon>Eukaryota</taxon>
        <taxon>Metazoa</taxon>
        <taxon>Chordata</taxon>
        <taxon>Craniata</taxon>
        <taxon>Vertebrata</taxon>
        <taxon>Euteleostomi</taxon>
        <taxon>Actinopterygii</taxon>
        <taxon>Neopterygii</taxon>
        <taxon>Holostei</taxon>
        <taxon>Semionotiformes</taxon>
        <taxon>Lepisosteidae</taxon>
        <taxon>Lepisosteus</taxon>
    </lineage>
</organism>
<dbReference type="Pfam" id="PF23667">
    <property type="entry name" value="CUB_CDCP1_1"/>
    <property type="match status" value="2"/>
</dbReference>
<evidence type="ECO:0000256" key="1">
    <source>
        <dbReference type="SAM" id="MobiDB-lite"/>
    </source>
</evidence>
<keyword evidence="7" id="KW-1185">Reference proteome</keyword>
<evidence type="ECO:0000313" key="6">
    <source>
        <dbReference type="Ensembl" id="ENSLOCP00000002427.1"/>
    </source>
</evidence>
<feature type="domain" description="CDCP1 second and fifth CUB" evidence="5">
    <location>
        <begin position="465"/>
        <end position="555"/>
    </location>
</feature>
<keyword evidence="2" id="KW-0472">Membrane</keyword>
<reference evidence="6" key="3">
    <citation type="submission" date="2025-09" db="UniProtKB">
        <authorList>
            <consortium name="Ensembl"/>
        </authorList>
    </citation>
    <scope>IDENTIFICATION</scope>
</reference>
<feature type="domain" description="CDCP1 second and fifth CUB" evidence="5">
    <location>
        <begin position="152"/>
        <end position="253"/>
    </location>
</feature>
<feature type="domain" description="CDCP1 first CUB" evidence="4">
    <location>
        <begin position="1"/>
        <end position="71"/>
    </location>
</feature>
<dbReference type="Pfam" id="PF23668">
    <property type="entry name" value="CUB_CDCP1_2"/>
    <property type="match status" value="2"/>
</dbReference>
<dbReference type="InParanoid" id="W5M219"/>
<dbReference type="AlphaFoldDB" id="W5M219"/>
<feature type="domain" description="CDCP1 third and sixth CUB" evidence="3">
    <location>
        <begin position="263"/>
        <end position="361"/>
    </location>
</feature>
<reference evidence="6" key="2">
    <citation type="submission" date="2025-08" db="UniProtKB">
        <authorList>
            <consortium name="Ensembl"/>
        </authorList>
    </citation>
    <scope>IDENTIFICATION</scope>
</reference>
<name>W5M219_LEPOC</name>
<feature type="domain" description="CDCP1 first CUB" evidence="4">
    <location>
        <begin position="73"/>
        <end position="142"/>
    </location>
</feature>
<dbReference type="InterPro" id="IPR038811">
    <property type="entry name" value="CDCP1"/>
</dbReference>
<dbReference type="Pfam" id="PF23665">
    <property type="entry name" value="CDCP1_CUB_6"/>
    <property type="match status" value="2"/>
</dbReference>
<sequence length="882" mass="97917">MTVIPESDARILIGSPLPSPDCSVCLLGSAAPSERACSPRQALRPKQAEAVHFSCPEPQNFFTVEFQKEFERREVALTPDASTVITISKLPSSSNCSVCTGDSPKTCASKAELKRSVNATVRFTCENPQDFFTVDINKEIECNETSCSSDGSQIQSSFFPDFNRTFSWDLKAPGSRAFQMDFSGIGLRQIFPSESCPDFHKYTVVAYPRIGPTSIGVFCRKGMISRIQVLYKTRVSLRVPGNTTVELHAFKVSTLSSIRRLAIMEVDLLPMSAESFLSPNYPGTFPDDDLMTWKFNVPAKHNSSVGFVNYTEPTCLKKEVMVEYQRAHSNTSFGRRLGDKQTISRPGNFNMSLRNCEMEQAGPGLSLYFQVAVTSSRHPVLCMVDLQTEKGLVVKIDKVGQNSDCEMKTDSVPTQNITMQSGNKYNLSFLDCGKQDLTLTITKSIECHAWKDCSSVQGVLLSVPTLESCLPVSPQSITWHLIAPQHGAVELTPGKENLRQSLPGQECNGNFLYIITEEDGSNVGTFCQQGPIEKVQVHANLSVTMVASGKDDLSKALEPPFNVSFTKDLPETYVFTVSPKIGVPTLLATPDWPKGMKEATTLSWIVSLPPRYRADLEFLNVSQPHCYNSHTEINVQLQDAEEEMFSRREDEMADSYLSVPESFWFNLTNCQPESQDSVFSMQSKITLQKKKQPLMSIILGAVGVLLFLSLIVLIVICVIVRKKKKKQKEGVQQVSIYNPNGNSFFPGRAAFPKRRADNESHIYAAIEDTMVYGHLLREQSVTSPPVDMYRTFKGPVEDVPLAADLKDLDLQVDVYRPFISPAKEAPPSASNATGLGDNLSYVDHRMVDNELYTFKASGDPTSLPLPDTEEEAETQMEREPSM</sequence>
<dbReference type="InterPro" id="IPR056268">
    <property type="entry name" value="CUB_CDCP1_1st"/>
</dbReference>
<evidence type="ECO:0000259" key="4">
    <source>
        <dbReference type="Pfam" id="PF23667"/>
    </source>
</evidence>
<dbReference type="InterPro" id="IPR056266">
    <property type="entry name" value="CDCP1_CUB_3rd_6th"/>
</dbReference>
<evidence type="ECO:0000259" key="5">
    <source>
        <dbReference type="Pfam" id="PF23668"/>
    </source>
</evidence>
<dbReference type="eggNOG" id="ENOG502QVKN">
    <property type="taxonomic scope" value="Eukaryota"/>
</dbReference>
<proteinExistence type="predicted"/>
<dbReference type="GeneTree" id="ENSGT00390000010209"/>
<keyword evidence="2" id="KW-1133">Transmembrane helix</keyword>
<dbReference type="InterPro" id="IPR056269">
    <property type="entry name" value="CUB_CDCP1_2nd_5th"/>
</dbReference>